<dbReference type="EMBL" id="CP071503">
    <property type="protein sequence ID" value="QSX34829.1"/>
    <property type="molecule type" value="Genomic_DNA"/>
</dbReference>
<gene>
    <name evidence="1" type="ORF">JYB87_06290</name>
</gene>
<organism evidence="1 2">
    <name type="scientific">Shewanella avicenniae</name>
    <dbReference type="NCBI Taxonomy" id="2814294"/>
    <lineage>
        <taxon>Bacteria</taxon>
        <taxon>Pseudomonadati</taxon>
        <taxon>Pseudomonadota</taxon>
        <taxon>Gammaproteobacteria</taxon>
        <taxon>Alteromonadales</taxon>
        <taxon>Shewanellaceae</taxon>
        <taxon>Shewanella</taxon>
    </lineage>
</organism>
<reference evidence="1 2" key="1">
    <citation type="submission" date="2021-03" db="EMBL/GenBank/DDBJ databases">
        <title>Novel species identification of genus Shewanella.</title>
        <authorList>
            <person name="Liu G."/>
            <person name="Zhang Q."/>
        </authorList>
    </citation>
    <scope>NUCLEOTIDE SEQUENCE [LARGE SCALE GENOMIC DNA]</scope>
    <source>
        <strain evidence="1 2">FJAT-51800</strain>
    </source>
</reference>
<protein>
    <submittedName>
        <fullName evidence="1">Uncharacterized protein</fullName>
    </submittedName>
</protein>
<name>A0ABX7QTL9_9GAMM</name>
<evidence type="ECO:0000313" key="1">
    <source>
        <dbReference type="EMBL" id="QSX34829.1"/>
    </source>
</evidence>
<accession>A0ABX7QTL9</accession>
<keyword evidence="2" id="KW-1185">Reference proteome</keyword>
<proteinExistence type="predicted"/>
<sequence>MTRFEFKPNKKKSGRNQYVGSWEESACKEIDLPFTKESMVTVLTWAIEEGSPYTHQEIAHWCDRFHLSCEEHDNDIAPAIIDVAADVDAQWDMYLSNTYNLEQLQSLKYSEIRLPVEWFKEWLSDVNT</sequence>
<dbReference type="Proteomes" id="UP000662770">
    <property type="component" value="Chromosome"/>
</dbReference>
<dbReference type="RefSeq" id="WP_207356027.1">
    <property type="nucleotide sequence ID" value="NZ_CP071503.1"/>
</dbReference>
<evidence type="ECO:0000313" key="2">
    <source>
        <dbReference type="Proteomes" id="UP000662770"/>
    </source>
</evidence>